<comment type="similarity">
    <text evidence="1 12">Belongs to the helicase family. DnaB subfamily.</text>
</comment>
<dbReference type="Pfam" id="PF03796">
    <property type="entry name" value="DnaB_C"/>
    <property type="match status" value="1"/>
</dbReference>
<dbReference type="InterPro" id="IPR007693">
    <property type="entry name" value="DNA_helicase_DnaB-like_N"/>
</dbReference>
<keyword evidence="8 12" id="KW-0238">DNA-binding</keyword>
<feature type="domain" description="SF4 helicase" evidence="13">
    <location>
        <begin position="171"/>
        <end position="439"/>
    </location>
</feature>
<dbReference type="GO" id="GO:0043139">
    <property type="term" value="F:5'-3' DNA helicase activity"/>
    <property type="evidence" value="ECO:0007669"/>
    <property type="project" value="UniProtKB-EC"/>
</dbReference>
<comment type="catalytic activity">
    <reaction evidence="10 12">
        <text>ATP + H2O = ADP + phosphate + H(+)</text>
        <dbReference type="Rhea" id="RHEA:13065"/>
        <dbReference type="ChEBI" id="CHEBI:15377"/>
        <dbReference type="ChEBI" id="CHEBI:15378"/>
        <dbReference type="ChEBI" id="CHEBI:30616"/>
        <dbReference type="ChEBI" id="CHEBI:43474"/>
        <dbReference type="ChEBI" id="CHEBI:456216"/>
        <dbReference type="EC" id="5.6.2.3"/>
    </reaction>
</comment>
<dbReference type="HOGENOM" id="CLU_005373_0_0_0"/>
<dbReference type="FunFam" id="3.40.50.300:FF:000076">
    <property type="entry name" value="Replicative DNA helicase"/>
    <property type="match status" value="1"/>
</dbReference>
<sequence>MPPQNLEAEQSVLGSILLDNEVFAQLEGMLSAEHFYKESHRKIWRACERLFRRNEPVDLVTLTEELRQTGELEAVGSVPYLIGLADSVPTAAYAESYARIVAEKATLRELIAASGAIMQSAYDQAMPLEQILDKAEANIFELSSNKRTHAFQGMPSLVSDSFAQINELFNNPDPISGLRTGFRELDMMTAGLQPSSLNVLAARPSMGKTAFALTIGQNVALKEGKTVGIFSLEMSAVQLVMRMLCSEARVDMSRVRTGQLSDRDFQRLADTAGRMSEAKIFIDDAADMTVMELRSRTRRLMAEHGLGLVIIDYLQLMQGSGSRGGAENRQQEISSISRGLKALARELDIPVLVLSQLSRAVESRPNKRPMLSDLRESGAIEQDADLVMFIYRDEYYDPHSEKQGIAEIILGKQRNGPVGTIELQFHNAHVRFNDLAKQQ</sequence>
<dbReference type="EMBL" id="CP002049">
    <property type="protein sequence ID" value="ADI14459.1"/>
    <property type="molecule type" value="Genomic_DNA"/>
</dbReference>
<evidence type="ECO:0000256" key="6">
    <source>
        <dbReference type="ARBA" id="ARBA00022806"/>
    </source>
</evidence>
<dbReference type="InterPro" id="IPR007694">
    <property type="entry name" value="DNA_helicase_DnaB-like_C"/>
</dbReference>
<dbReference type="EC" id="5.6.2.3" evidence="11 12"/>
<evidence type="ECO:0000256" key="9">
    <source>
        <dbReference type="ARBA" id="ARBA00023235"/>
    </source>
</evidence>
<gene>
    <name evidence="14" type="ordered locus">Trad_1337</name>
</gene>
<keyword evidence="7 12" id="KW-0067">ATP-binding</keyword>
<evidence type="ECO:0000256" key="12">
    <source>
        <dbReference type="RuleBase" id="RU362085"/>
    </source>
</evidence>
<evidence type="ECO:0000256" key="4">
    <source>
        <dbReference type="ARBA" id="ARBA00022741"/>
    </source>
</evidence>
<dbReference type="NCBIfam" id="NF004384">
    <property type="entry name" value="PRK05748.1"/>
    <property type="match status" value="1"/>
</dbReference>
<dbReference type="InterPro" id="IPR027417">
    <property type="entry name" value="P-loop_NTPase"/>
</dbReference>
<organism evidence="14 15">
    <name type="scientific">Truepera radiovictrix (strain DSM 17093 / CIP 108686 / LMG 22925 / RQ-24)</name>
    <dbReference type="NCBI Taxonomy" id="649638"/>
    <lineage>
        <taxon>Bacteria</taxon>
        <taxon>Thermotogati</taxon>
        <taxon>Deinococcota</taxon>
        <taxon>Deinococci</taxon>
        <taxon>Trueperales</taxon>
        <taxon>Trueperaceae</taxon>
        <taxon>Truepera</taxon>
    </lineage>
</organism>
<dbReference type="PANTHER" id="PTHR30153:SF2">
    <property type="entry name" value="REPLICATIVE DNA HELICASE"/>
    <property type="match status" value="1"/>
</dbReference>
<dbReference type="Proteomes" id="UP000000379">
    <property type="component" value="Chromosome"/>
</dbReference>
<dbReference type="Pfam" id="PF00772">
    <property type="entry name" value="DnaB"/>
    <property type="match status" value="1"/>
</dbReference>
<keyword evidence="6 12" id="KW-0347">Helicase</keyword>
<dbReference type="InterPro" id="IPR007692">
    <property type="entry name" value="DNA_helicase_DnaB"/>
</dbReference>
<keyword evidence="3 12" id="KW-0235">DNA replication</keyword>
<dbReference type="KEGG" id="tra:Trad_1337"/>
<dbReference type="SUPFAM" id="SSF52540">
    <property type="entry name" value="P-loop containing nucleoside triphosphate hydrolases"/>
    <property type="match status" value="1"/>
</dbReference>
<dbReference type="FunFam" id="1.10.860.10:FF:000001">
    <property type="entry name" value="Replicative DNA helicase"/>
    <property type="match status" value="1"/>
</dbReference>
<dbReference type="GO" id="GO:0006269">
    <property type="term" value="P:DNA replication, synthesis of primer"/>
    <property type="evidence" value="ECO:0007669"/>
    <property type="project" value="UniProtKB-UniRule"/>
</dbReference>
<accession>D7CWV1</accession>
<dbReference type="GO" id="GO:0003677">
    <property type="term" value="F:DNA binding"/>
    <property type="evidence" value="ECO:0007669"/>
    <property type="project" value="UniProtKB-UniRule"/>
</dbReference>
<dbReference type="GO" id="GO:0016887">
    <property type="term" value="F:ATP hydrolysis activity"/>
    <property type="evidence" value="ECO:0007669"/>
    <property type="project" value="RHEA"/>
</dbReference>
<comment type="function">
    <text evidence="12">The main replicative DNA helicase, it participates in initiation and elongation during chromosome replication. Travels ahead of the DNA replisome, separating dsDNA into templates for DNA synthesis. A processive ATP-dependent 5'-3' DNA helicase it has DNA-dependent ATPase activity.</text>
</comment>
<reference evidence="14 15" key="2">
    <citation type="journal article" date="2011" name="Stand. Genomic Sci.">
        <title>Complete genome sequence of Truepera radiovictrix type strain (RQ-24).</title>
        <authorList>
            <person name="Ivanova N."/>
            <person name="Rohde C."/>
            <person name="Munk C."/>
            <person name="Nolan M."/>
            <person name="Lucas S."/>
            <person name="Del Rio T.G."/>
            <person name="Tice H."/>
            <person name="Deshpande S."/>
            <person name="Cheng J.F."/>
            <person name="Tapia R."/>
            <person name="Han C."/>
            <person name="Goodwin L."/>
            <person name="Pitluck S."/>
            <person name="Liolios K."/>
            <person name="Mavromatis K."/>
            <person name="Mikhailova N."/>
            <person name="Pati A."/>
            <person name="Chen A."/>
            <person name="Palaniappan K."/>
            <person name="Land M."/>
            <person name="Hauser L."/>
            <person name="Chang Y.J."/>
            <person name="Jeffries C.D."/>
            <person name="Brambilla E."/>
            <person name="Rohde M."/>
            <person name="Goker M."/>
            <person name="Tindall B.J."/>
            <person name="Woyke T."/>
            <person name="Bristow J."/>
            <person name="Eisen J.A."/>
            <person name="Markowitz V."/>
            <person name="Hugenholtz P."/>
            <person name="Kyrpides N.C."/>
            <person name="Klenk H.P."/>
            <person name="Lapidus A."/>
        </authorList>
    </citation>
    <scope>NUCLEOTIDE SEQUENCE [LARGE SCALE GENOMIC DNA]</scope>
    <source>
        <strain evidence="15">DSM 17093 / CIP 108686 / LMG 22925 / RQ-24</strain>
    </source>
</reference>
<dbReference type="Gene3D" id="3.40.50.300">
    <property type="entry name" value="P-loop containing nucleotide triphosphate hydrolases"/>
    <property type="match status" value="1"/>
</dbReference>
<keyword evidence="5 12" id="KW-0378">Hydrolase</keyword>
<dbReference type="NCBIfam" id="TIGR00665">
    <property type="entry name" value="DnaB"/>
    <property type="match status" value="1"/>
</dbReference>
<dbReference type="eggNOG" id="COG0305">
    <property type="taxonomic scope" value="Bacteria"/>
</dbReference>
<keyword evidence="4 12" id="KW-0547">Nucleotide-binding</keyword>
<evidence type="ECO:0000256" key="1">
    <source>
        <dbReference type="ARBA" id="ARBA00008428"/>
    </source>
</evidence>
<name>D7CWV1_TRURR</name>
<keyword evidence="2 12" id="KW-0639">Primosome</keyword>
<evidence type="ECO:0000256" key="7">
    <source>
        <dbReference type="ARBA" id="ARBA00022840"/>
    </source>
</evidence>
<evidence type="ECO:0000313" key="14">
    <source>
        <dbReference type="EMBL" id="ADI14459.1"/>
    </source>
</evidence>
<keyword evidence="9" id="KW-0413">Isomerase</keyword>
<reference evidence="15" key="1">
    <citation type="submission" date="2010-05" db="EMBL/GenBank/DDBJ databases">
        <title>The complete genome of Truepera radiovictris DSM 17093.</title>
        <authorList>
            <consortium name="US DOE Joint Genome Institute (JGI-PGF)"/>
            <person name="Lucas S."/>
            <person name="Copeland A."/>
            <person name="Lapidus A."/>
            <person name="Glavina del Rio T."/>
            <person name="Dalin E."/>
            <person name="Tice H."/>
            <person name="Bruce D."/>
            <person name="Goodwin L."/>
            <person name="Pitluck S."/>
            <person name="Kyrpides N."/>
            <person name="Mavromatis K."/>
            <person name="Ovchinnikova G."/>
            <person name="Munk A.C."/>
            <person name="Detter J.C."/>
            <person name="Han C."/>
            <person name="Tapia R."/>
            <person name="Land M."/>
            <person name="Hauser L."/>
            <person name="Markowitz V."/>
            <person name="Cheng J.-F."/>
            <person name="Hugenholtz P."/>
            <person name="Woyke T."/>
            <person name="Wu D."/>
            <person name="Tindall B."/>
            <person name="Pomrenke H.G."/>
            <person name="Brambilla E."/>
            <person name="Klenk H.-P."/>
            <person name="Eisen J.A."/>
        </authorList>
    </citation>
    <scope>NUCLEOTIDE SEQUENCE [LARGE SCALE GENOMIC DNA]</scope>
    <source>
        <strain evidence="15">DSM 17093 / CIP 108686 / LMG 22925 / RQ-24</strain>
    </source>
</reference>
<dbReference type="GO" id="GO:0042802">
    <property type="term" value="F:identical protein binding"/>
    <property type="evidence" value="ECO:0007669"/>
    <property type="project" value="UniProtKB-ARBA"/>
</dbReference>
<protein>
    <recommendedName>
        <fullName evidence="11 12">Replicative DNA helicase</fullName>
        <ecNumber evidence="11 12">5.6.2.3</ecNumber>
    </recommendedName>
</protein>
<dbReference type="InterPro" id="IPR016136">
    <property type="entry name" value="DNA_helicase_N/primase_C"/>
</dbReference>
<dbReference type="Gene3D" id="1.10.860.10">
    <property type="entry name" value="DNAb Helicase, Chain A"/>
    <property type="match status" value="1"/>
</dbReference>
<dbReference type="InterPro" id="IPR036185">
    <property type="entry name" value="DNA_heli_DnaB-like_N_sf"/>
</dbReference>
<dbReference type="CDD" id="cd00984">
    <property type="entry name" value="DnaB_C"/>
    <property type="match status" value="1"/>
</dbReference>
<evidence type="ECO:0000256" key="8">
    <source>
        <dbReference type="ARBA" id="ARBA00023125"/>
    </source>
</evidence>
<evidence type="ECO:0000256" key="10">
    <source>
        <dbReference type="ARBA" id="ARBA00048954"/>
    </source>
</evidence>
<keyword evidence="15" id="KW-1185">Reference proteome</keyword>
<dbReference type="GO" id="GO:1990077">
    <property type="term" value="C:primosome complex"/>
    <property type="evidence" value="ECO:0007669"/>
    <property type="project" value="UniProtKB-UniRule"/>
</dbReference>
<evidence type="ECO:0000256" key="3">
    <source>
        <dbReference type="ARBA" id="ARBA00022705"/>
    </source>
</evidence>
<dbReference type="SUPFAM" id="SSF48024">
    <property type="entry name" value="N-terminal domain of DnaB helicase"/>
    <property type="match status" value="1"/>
</dbReference>
<evidence type="ECO:0000256" key="11">
    <source>
        <dbReference type="NCBIfam" id="TIGR00665"/>
    </source>
</evidence>
<proteinExistence type="inferred from homology"/>
<evidence type="ECO:0000313" key="15">
    <source>
        <dbReference type="Proteomes" id="UP000000379"/>
    </source>
</evidence>
<evidence type="ECO:0000256" key="5">
    <source>
        <dbReference type="ARBA" id="ARBA00022801"/>
    </source>
</evidence>
<dbReference type="GO" id="GO:0005829">
    <property type="term" value="C:cytosol"/>
    <property type="evidence" value="ECO:0007669"/>
    <property type="project" value="TreeGrafter"/>
</dbReference>
<dbReference type="STRING" id="649638.Trad_1337"/>
<dbReference type="AlphaFoldDB" id="D7CWV1"/>
<dbReference type="GO" id="GO:0005524">
    <property type="term" value="F:ATP binding"/>
    <property type="evidence" value="ECO:0007669"/>
    <property type="project" value="UniProtKB-UniRule"/>
</dbReference>
<evidence type="ECO:0000259" key="13">
    <source>
        <dbReference type="PROSITE" id="PS51199"/>
    </source>
</evidence>
<dbReference type="PROSITE" id="PS51199">
    <property type="entry name" value="SF4_HELICASE"/>
    <property type="match status" value="1"/>
</dbReference>
<dbReference type="PANTHER" id="PTHR30153">
    <property type="entry name" value="REPLICATIVE DNA HELICASE DNAB"/>
    <property type="match status" value="1"/>
</dbReference>
<evidence type="ECO:0000256" key="2">
    <source>
        <dbReference type="ARBA" id="ARBA00022515"/>
    </source>
</evidence>